<proteinExistence type="predicted"/>
<dbReference type="AlphaFoldDB" id="A0A0A9BP10"/>
<organism evidence="1">
    <name type="scientific">Arundo donax</name>
    <name type="common">Giant reed</name>
    <name type="synonym">Donax arundinaceus</name>
    <dbReference type="NCBI Taxonomy" id="35708"/>
    <lineage>
        <taxon>Eukaryota</taxon>
        <taxon>Viridiplantae</taxon>
        <taxon>Streptophyta</taxon>
        <taxon>Embryophyta</taxon>
        <taxon>Tracheophyta</taxon>
        <taxon>Spermatophyta</taxon>
        <taxon>Magnoliopsida</taxon>
        <taxon>Liliopsida</taxon>
        <taxon>Poales</taxon>
        <taxon>Poaceae</taxon>
        <taxon>PACMAD clade</taxon>
        <taxon>Arundinoideae</taxon>
        <taxon>Arundineae</taxon>
        <taxon>Arundo</taxon>
    </lineage>
</organism>
<name>A0A0A9BP10_ARUDO</name>
<sequence length="55" mass="6360">MMSMSMLLTLLSSFHVLRFFLVGRYLNIGIWTSKTVEKARNCRSLCARKTCFPSL</sequence>
<accession>A0A0A9BP10</accession>
<protein>
    <submittedName>
        <fullName evidence="1">Uncharacterized protein</fullName>
    </submittedName>
</protein>
<dbReference type="EMBL" id="GBRH01234910">
    <property type="protein sequence ID" value="JAD62985.1"/>
    <property type="molecule type" value="Transcribed_RNA"/>
</dbReference>
<reference evidence="1" key="2">
    <citation type="journal article" date="2015" name="Data Brief">
        <title>Shoot transcriptome of the giant reed, Arundo donax.</title>
        <authorList>
            <person name="Barrero R.A."/>
            <person name="Guerrero F.D."/>
            <person name="Moolhuijzen P."/>
            <person name="Goolsby J.A."/>
            <person name="Tidwell J."/>
            <person name="Bellgard S.E."/>
            <person name="Bellgard M.I."/>
        </authorList>
    </citation>
    <scope>NUCLEOTIDE SEQUENCE</scope>
    <source>
        <tissue evidence="1">Shoot tissue taken approximately 20 cm above the soil surface</tissue>
    </source>
</reference>
<reference evidence="1" key="1">
    <citation type="submission" date="2014-09" db="EMBL/GenBank/DDBJ databases">
        <authorList>
            <person name="Magalhaes I.L.F."/>
            <person name="Oliveira U."/>
            <person name="Santos F.R."/>
            <person name="Vidigal T.H.D.A."/>
            <person name="Brescovit A.D."/>
            <person name="Santos A.J."/>
        </authorList>
    </citation>
    <scope>NUCLEOTIDE SEQUENCE</scope>
    <source>
        <tissue evidence="1">Shoot tissue taken approximately 20 cm above the soil surface</tissue>
    </source>
</reference>
<evidence type="ECO:0000313" key="1">
    <source>
        <dbReference type="EMBL" id="JAD62985.1"/>
    </source>
</evidence>